<evidence type="ECO:0000313" key="1">
    <source>
        <dbReference type="EMBL" id="PWG62081.1"/>
    </source>
</evidence>
<reference evidence="1 2" key="1">
    <citation type="journal article" date="2018" name="Int. J. Syst. Evol. Microbiol.">
        <title>Bifidobacterium callitrichidarum sp. nov. from the faeces of the emperor tamarin (Saguinus imperator).</title>
        <authorList>
            <person name="Modesto M."/>
            <person name="Michelini S."/>
            <person name="Sansosti M.C."/>
            <person name="De Filippo C."/>
            <person name="Cavalieri D."/>
            <person name="Qvirist L."/>
            <person name="Andlid T."/>
            <person name="Spiezio C."/>
            <person name="Sandri C."/>
            <person name="Pascarelli S."/>
            <person name="Sgorbati B."/>
            <person name="Mattarelli P."/>
        </authorList>
    </citation>
    <scope>NUCLEOTIDE SEQUENCE [LARGE SCALE GENOMIC DNA]</scope>
    <source>
        <strain evidence="1 2">TRI 5</strain>
    </source>
</reference>
<proteinExistence type="predicted"/>
<gene>
    <name evidence="1" type="ORF">DF196_12705</name>
</gene>
<dbReference type="RefSeq" id="WP_109058171.1">
    <property type="nucleotide sequence ID" value="NZ_QFFM01000041.1"/>
</dbReference>
<comment type="caution">
    <text evidence="1">The sequence shown here is derived from an EMBL/GenBank/DDBJ whole genome shotgun (WGS) entry which is preliminary data.</text>
</comment>
<protein>
    <submittedName>
        <fullName evidence="1">Uncharacterized protein</fullName>
    </submittedName>
</protein>
<name>A0A2U2MYK4_9BIFI</name>
<evidence type="ECO:0000313" key="2">
    <source>
        <dbReference type="Proteomes" id="UP000245876"/>
    </source>
</evidence>
<keyword evidence="2" id="KW-1185">Reference proteome</keyword>
<dbReference type="AlphaFoldDB" id="A0A2U2MYK4"/>
<sequence length="125" mass="14664">MTDIKNFRITFLNHLIENMLTEIKSLDLSYRIDTEDGPEYEELPTEDAQWIIQNGTLLAAEDLADPTEMISDRYPCSLYSFEVPEPSKYAAYQDKDYNKVVIILVRAWSVFDFMRDWVKIDPVDD</sequence>
<accession>A0A2U2MYK4</accession>
<dbReference type="Proteomes" id="UP000245876">
    <property type="component" value="Unassembled WGS sequence"/>
</dbReference>
<organism evidence="1 2">
    <name type="scientific">Bifidobacterium callitrichidarum</name>
    <dbReference type="NCBI Taxonomy" id="2052941"/>
    <lineage>
        <taxon>Bacteria</taxon>
        <taxon>Bacillati</taxon>
        <taxon>Actinomycetota</taxon>
        <taxon>Actinomycetes</taxon>
        <taxon>Bifidobacteriales</taxon>
        <taxon>Bifidobacteriaceae</taxon>
        <taxon>Bifidobacterium</taxon>
    </lineage>
</organism>
<dbReference type="EMBL" id="QFFM01000041">
    <property type="protein sequence ID" value="PWG62081.1"/>
    <property type="molecule type" value="Genomic_DNA"/>
</dbReference>